<evidence type="ECO:0000313" key="2">
    <source>
        <dbReference type="Proteomes" id="UP001240236"/>
    </source>
</evidence>
<accession>A0AAE3W4M3</accession>
<dbReference type="Proteomes" id="UP001240236">
    <property type="component" value="Unassembled WGS sequence"/>
</dbReference>
<gene>
    <name evidence="1" type="ORF">J2S42_006477</name>
</gene>
<comment type="caution">
    <text evidence="1">The sequence shown here is derived from an EMBL/GenBank/DDBJ whole genome shotgun (WGS) entry which is preliminary data.</text>
</comment>
<protein>
    <submittedName>
        <fullName evidence="1">Uncharacterized protein</fullName>
    </submittedName>
</protein>
<keyword evidence="2" id="KW-1185">Reference proteome</keyword>
<dbReference type="RefSeq" id="WP_307245310.1">
    <property type="nucleotide sequence ID" value="NZ_JAUSUZ010000001.1"/>
</dbReference>
<dbReference type="EMBL" id="JAUSUZ010000001">
    <property type="protein sequence ID" value="MDQ0369808.1"/>
    <property type="molecule type" value="Genomic_DNA"/>
</dbReference>
<name>A0AAE3W4M3_9ACTN</name>
<evidence type="ECO:0000313" key="1">
    <source>
        <dbReference type="EMBL" id="MDQ0369808.1"/>
    </source>
</evidence>
<sequence length="76" mass="8212">MPAAHGPRCWSLTQRGLLTRHDLDTGASLRERALRPLTGHPARPHRSGTLDAATGATIHGVPVLAKRTLYAVETRP</sequence>
<organism evidence="1 2">
    <name type="scientific">Catenuloplanes indicus</name>
    <dbReference type="NCBI Taxonomy" id="137267"/>
    <lineage>
        <taxon>Bacteria</taxon>
        <taxon>Bacillati</taxon>
        <taxon>Actinomycetota</taxon>
        <taxon>Actinomycetes</taxon>
        <taxon>Micromonosporales</taxon>
        <taxon>Micromonosporaceae</taxon>
        <taxon>Catenuloplanes</taxon>
    </lineage>
</organism>
<reference evidence="1 2" key="1">
    <citation type="submission" date="2023-07" db="EMBL/GenBank/DDBJ databases">
        <title>Sequencing the genomes of 1000 actinobacteria strains.</title>
        <authorList>
            <person name="Klenk H.-P."/>
        </authorList>
    </citation>
    <scope>NUCLEOTIDE SEQUENCE [LARGE SCALE GENOMIC DNA]</scope>
    <source>
        <strain evidence="1 2">DSM 44709</strain>
    </source>
</reference>
<proteinExistence type="predicted"/>
<dbReference type="AlphaFoldDB" id="A0AAE3W4M3"/>